<name>A0A0E3ZVN1_9BACT</name>
<protein>
    <recommendedName>
        <fullName evidence="1">Phosphatidic acid phosphatase type 2/haloperoxidase domain-containing protein</fullName>
    </recommendedName>
</protein>
<dbReference type="CDD" id="cd01610">
    <property type="entry name" value="PAP2_like"/>
    <property type="match status" value="1"/>
</dbReference>
<dbReference type="PATRIC" id="fig|1379870.5.peg.3118"/>
<feature type="domain" description="Phosphatidic acid phosphatase type 2/haloperoxidase" evidence="1">
    <location>
        <begin position="122"/>
        <end position="244"/>
    </location>
</feature>
<dbReference type="KEGG" id="srd:SD10_14340"/>
<proteinExistence type="predicted"/>
<dbReference type="InterPro" id="IPR000326">
    <property type="entry name" value="PAP2/HPO"/>
</dbReference>
<organism evidence="2 3">
    <name type="scientific">Spirosoma radiotolerans</name>
    <dbReference type="NCBI Taxonomy" id="1379870"/>
    <lineage>
        <taxon>Bacteria</taxon>
        <taxon>Pseudomonadati</taxon>
        <taxon>Bacteroidota</taxon>
        <taxon>Cytophagia</taxon>
        <taxon>Cytophagales</taxon>
        <taxon>Cytophagaceae</taxon>
        <taxon>Spirosoma</taxon>
    </lineage>
</organism>
<evidence type="ECO:0000313" key="2">
    <source>
        <dbReference type="EMBL" id="AKD55903.1"/>
    </source>
</evidence>
<dbReference type="Gene3D" id="1.20.144.10">
    <property type="entry name" value="Phosphatidic acid phosphatase type 2/haloperoxidase"/>
    <property type="match status" value="1"/>
</dbReference>
<dbReference type="HOGENOM" id="CLU_071492_0_0_10"/>
<dbReference type="SMART" id="SM00014">
    <property type="entry name" value="acidPPc"/>
    <property type="match status" value="1"/>
</dbReference>
<dbReference type="AlphaFoldDB" id="A0A0E3ZVN1"/>
<evidence type="ECO:0000259" key="1">
    <source>
        <dbReference type="SMART" id="SM00014"/>
    </source>
</evidence>
<evidence type="ECO:0000313" key="3">
    <source>
        <dbReference type="Proteomes" id="UP000033054"/>
    </source>
</evidence>
<dbReference type="EMBL" id="CP010429">
    <property type="protein sequence ID" value="AKD55903.1"/>
    <property type="molecule type" value="Genomic_DNA"/>
</dbReference>
<accession>A0A0E3ZVN1</accession>
<dbReference type="Proteomes" id="UP000033054">
    <property type="component" value="Chromosome"/>
</dbReference>
<dbReference type="OrthoDB" id="9806134at2"/>
<dbReference type="RefSeq" id="WP_046574525.1">
    <property type="nucleotide sequence ID" value="NZ_CP010429.1"/>
</dbReference>
<keyword evidence="3" id="KW-1185">Reference proteome</keyword>
<dbReference type="Pfam" id="PF01569">
    <property type="entry name" value="PAP2"/>
    <property type="match status" value="1"/>
</dbReference>
<sequence length="276" mass="30839">MTIRTALCLWLVVIHSVYGQSDSTNQKIYQVTKKYELTGSILFIGVSSVGFKKLDHLASFTAEDVKALDINKINAFDRPVALYNPAGFERAQARSDLFLNVAILSPVLLMADKRIRKDWLDLLTLYAVTHAVDNIIYFASAYSIRRARPLTYNPGLPLESKIGEAKTNSFYSGHVSFSSTSTYFLAKVFTDYHGIKGWKRILTYSVASVPPALVAWNRMEAGKHFRTDVMTGFAVGAACGILIPEWHKRRKNMEKVTLDPYFTPTGQSGLTLGVKL</sequence>
<gene>
    <name evidence="2" type="ORF">SD10_14340</name>
</gene>
<reference evidence="2 3" key="1">
    <citation type="journal article" date="2014" name="Curr. Microbiol.">
        <title>Spirosoma radiotolerans sp. nov., a gamma-radiation-resistant bacterium isolated from gamma ray-irradiated soil.</title>
        <authorList>
            <person name="Lee J.J."/>
            <person name="Srinivasan S."/>
            <person name="Lim S."/>
            <person name="Joe M."/>
            <person name="Im S."/>
            <person name="Bae S.I."/>
            <person name="Park K.R."/>
            <person name="Han J.H."/>
            <person name="Park S.H."/>
            <person name="Joo B.M."/>
            <person name="Park S.J."/>
            <person name="Kim M.K."/>
        </authorList>
    </citation>
    <scope>NUCLEOTIDE SEQUENCE [LARGE SCALE GENOMIC DNA]</scope>
    <source>
        <strain evidence="2 3">DG5A</strain>
    </source>
</reference>
<dbReference type="STRING" id="1379870.SD10_14340"/>
<dbReference type="InterPro" id="IPR036938">
    <property type="entry name" value="PAP2/HPO_sf"/>
</dbReference>
<dbReference type="SUPFAM" id="SSF48317">
    <property type="entry name" value="Acid phosphatase/Vanadium-dependent haloperoxidase"/>
    <property type="match status" value="1"/>
</dbReference>